<evidence type="ECO:0000313" key="3">
    <source>
        <dbReference type="Proteomes" id="UP000216857"/>
    </source>
</evidence>
<dbReference type="OrthoDB" id="1551227at2"/>
<dbReference type="AlphaFoldDB" id="A0A261RP28"/>
<accession>A0A261RP28</accession>
<gene>
    <name evidence="2" type="ORF">CAL26_01430</name>
</gene>
<dbReference type="Proteomes" id="UP000216857">
    <property type="component" value="Unassembled WGS sequence"/>
</dbReference>
<dbReference type="EMBL" id="NEVJ01000001">
    <property type="protein sequence ID" value="OZI26043.1"/>
    <property type="molecule type" value="Genomic_DNA"/>
</dbReference>
<reference evidence="2" key="1">
    <citation type="submission" date="2017-05" db="EMBL/GenBank/DDBJ databases">
        <title>Complete and WGS of Bordetella genogroups.</title>
        <authorList>
            <person name="Spilker T."/>
            <person name="Lipuma J."/>
        </authorList>
    </citation>
    <scope>NUCLEOTIDE SEQUENCE</scope>
    <source>
        <strain evidence="2">AU21707</strain>
    </source>
</reference>
<organism evidence="2 3">
    <name type="scientific">Bordetella genomosp. 9</name>
    <dbReference type="NCBI Taxonomy" id="1416803"/>
    <lineage>
        <taxon>Bacteria</taxon>
        <taxon>Pseudomonadati</taxon>
        <taxon>Pseudomonadota</taxon>
        <taxon>Betaproteobacteria</taxon>
        <taxon>Burkholderiales</taxon>
        <taxon>Alcaligenaceae</taxon>
        <taxon>Bordetella</taxon>
    </lineage>
</organism>
<protein>
    <recommendedName>
        <fullName evidence="1">DUF3644 domain-containing protein</fullName>
    </recommendedName>
</protein>
<dbReference type="RefSeq" id="WP_094845163.1">
    <property type="nucleotide sequence ID" value="NZ_NEVJ01000001.1"/>
</dbReference>
<evidence type="ECO:0000259" key="1">
    <source>
        <dbReference type="Pfam" id="PF12358"/>
    </source>
</evidence>
<dbReference type="Pfam" id="PF12358">
    <property type="entry name" value="DUF3644"/>
    <property type="match status" value="1"/>
</dbReference>
<feature type="domain" description="DUF3644" evidence="1">
    <location>
        <begin position="9"/>
        <end position="208"/>
    </location>
</feature>
<evidence type="ECO:0000313" key="2">
    <source>
        <dbReference type="EMBL" id="OZI26043.1"/>
    </source>
</evidence>
<comment type="caution">
    <text evidence="2">The sequence shown here is derived from an EMBL/GenBank/DDBJ whole genome shotgun (WGS) entry which is preliminary data.</text>
</comment>
<keyword evidence="3" id="KW-1185">Reference proteome</keyword>
<dbReference type="InterPro" id="IPR022104">
    <property type="entry name" value="DUF3644"/>
</dbReference>
<proteinExistence type="predicted"/>
<name>A0A261RP28_9BORD</name>
<sequence length="327" mass="36816">MRPPLHQRFVDKAQAAVTAAVEVYNKPAFAYREETFAILALNAWELLLKAKVLKDAGNAVKALRVYESRPTKSGALSKKVYLKTNRAGLPMSISLGACITKLEGTAAKLPAPVRANLDALQSIRDNSVHFVMANTTLARQTQELAAASVSNFVLLSKAWFARDFSRMLNLVLPLSFVAPAQEVKAVVVSADETRLIEHLKDLAQEAADSDGDYSVAIRMQIKLEKSVLANASKVMLTKDDDAVKVTLSEQDIRERYPWDYGELCKRLGTRYTDFKQNQEFHDIRLLLMKDEKYTKARYLDPGNPRSSKKDFYNANVLQIFDEHYRKK</sequence>